<sequence>MTASRSQTSAKFDSGKVVVTRGVNDFMADDEEFAALVFESLRRHLAGDWGELGDEDKEANERALLDGERLFSAYKTPGLPPIWIITERDRSVTTILLPDEY</sequence>
<evidence type="ECO:0000313" key="1">
    <source>
        <dbReference type="EMBL" id="ACT16859.1"/>
    </source>
</evidence>
<dbReference type="HOGENOM" id="CLU_162353_1_0_7"/>
<dbReference type="KEGG" id="gem:GM21_0785"/>
<name>C6E119_GEOSM</name>
<dbReference type="AlphaFoldDB" id="C6E119"/>
<dbReference type="EMBL" id="CP001661">
    <property type="protein sequence ID" value="ACT16859.1"/>
    <property type="molecule type" value="Genomic_DNA"/>
</dbReference>
<reference evidence="1" key="1">
    <citation type="submission" date="2009-07" db="EMBL/GenBank/DDBJ databases">
        <title>Complete sequence of Geobacter sp. M21.</title>
        <authorList>
            <consortium name="US DOE Joint Genome Institute"/>
            <person name="Lucas S."/>
            <person name="Copeland A."/>
            <person name="Lapidus A."/>
            <person name="Glavina del Rio T."/>
            <person name="Dalin E."/>
            <person name="Tice H."/>
            <person name="Bruce D."/>
            <person name="Goodwin L."/>
            <person name="Pitluck S."/>
            <person name="Saunders E."/>
            <person name="Brettin T."/>
            <person name="Detter J.C."/>
            <person name="Han C."/>
            <person name="Larimer F."/>
            <person name="Land M."/>
            <person name="Hauser L."/>
            <person name="Kyrpides N."/>
            <person name="Ovchinnikova G."/>
            <person name="Lovley D."/>
        </authorList>
    </citation>
    <scope>NUCLEOTIDE SEQUENCE [LARGE SCALE GENOMIC DNA]</scope>
    <source>
        <strain evidence="1">M21</strain>
    </source>
</reference>
<accession>C6E119</accession>
<dbReference type="STRING" id="443144.GM21_0785"/>
<protein>
    <recommendedName>
        <fullName evidence="2">Type I restriction endonuclease subunit M</fullName>
    </recommendedName>
</protein>
<organism evidence="1">
    <name type="scientific">Geobacter sp. (strain M21)</name>
    <dbReference type="NCBI Taxonomy" id="443144"/>
    <lineage>
        <taxon>Bacteria</taxon>
        <taxon>Pseudomonadati</taxon>
        <taxon>Thermodesulfobacteriota</taxon>
        <taxon>Desulfuromonadia</taxon>
        <taxon>Geobacterales</taxon>
        <taxon>Geobacteraceae</taxon>
        <taxon>Geobacter</taxon>
    </lineage>
</organism>
<dbReference type="eggNOG" id="ENOG5032YPG">
    <property type="taxonomic scope" value="Bacteria"/>
</dbReference>
<evidence type="ECO:0008006" key="2">
    <source>
        <dbReference type="Google" id="ProtNLM"/>
    </source>
</evidence>
<dbReference type="OrthoDB" id="5522207at2"/>
<gene>
    <name evidence="1" type="ordered locus">GM21_0785</name>
</gene>
<proteinExistence type="predicted"/>